<gene>
    <name evidence="8" type="ORF">ACFP7A_07870</name>
</gene>
<feature type="domain" description="GtrA/DPMS transmembrane" evidence="7">
    <location>
        <begin position="18"/>
        <end position="128"/>
    </location>
</feature>
<feature type="transmembrane region" description="Helical" evidence="6">
    <location>
        <begin position="12"/>
        <end position="36"/>
    </location>
</feature>
<dbReference type="PANTHER" id="PTHR38459:SF1">
    <property type="entry name" value="PROPHAGE BACTOPRENOL-LINKED GLUCOSE TRANSLOCASE HOMOLOG"/>
    <property type="match status" value="1"/>
</dbReference>
<evidence type="ECO:0000256" key="3">
    <source>
        <dbReference type="ARBA" id="ARBA00022692"/>
    </source>
</evidence>
<dbReference type="EMBL" id="JBHSTQ010000006">
    <property type="protein sequence ID" value="MFC6386516.1"/>
    <property type="molecule type" value="Genomic_DNA"/>
</dbReference>
<keyword evidence="4 6" id="KW-1133">Transmembrane helix</keyword>
<keyword evidence="9" id="KW-1185">Reference proteome</keyword>
<name>A0ABW1WFS9_9BACL</name>
<reference evidence="9" key="1">
    <citation type="journal article" date="2019" name="Int. J. Syst. Evol. Microbiol.">
        <title>The Global Catalogue of Microorganisms (GCM) 10K type strain sequencing project: providing services to taxonomists for standard genome sequencing and annotation.</title>
        <authorList>
            <consortium name="The Broad Institute Genomics Platform"/>
            <consortium name="The Broad Institute Genome Sequencing Center for Infectious Disease"/>
            <person name="Wu L."/>
            <person name="Ma J."/>
        </authorList>
    </citation>
    <scope>NUCLEOTIDE SEQUENCE [LARGE SCALE GENOMIC DNA]</scope>
    <source>
        <strain evidence="9">CCUG 42001</strain>
    </source>
</reference>
<evidence type="ECO:0000256" key="5">
    <source>
        <dbReference type="ARBA" id="ARBA00023136"/>
    </source>
</evidence>
<dbReference type="Proteomes" id="UP001596267">
    <property type="component" value="Unassembled WGS sequence"/>
</dbReference>
<feature type="transmembrane region" description="Helical" evidence="6">
    <location>
        <begin position="79"/>
        <end position="99"/>
    </location>
</feature>
<evidence type="ECO:0000256" key="6">
    <source>
        <dbReference type="SAM" id="Phobius"/>
    </source>
</evidence>
<organism evidence="8 9">
    <name type="scientific">Sporolactobacillus kofuensis</name>
    <dbReference type="NCBI Taxonomy" id="269672"/>
    <lineage>
        <taxon>Bacteria</taxon>
        <taxon>Bacillati</taxon>
        <taxon>Bacillota</taxon>
        <taxon>Bacilli</taxon>
        <taxon>Bacillales</taxon>
        <taxon>Sporolactobacillaceae</taxon>
        <taxon>Sporolactobacillus</taxon>
    </lineage>
</organism>
<dbReference type="RefSeq" id="WP_253054077.1">
    <property type="nucleotide sequence ID" value="NZ_JAMXWN010000006.1"/>
</dbReference>
<evidence type="ECO:0000256" key="4">
    <source>
        <dbReference type="ARBA" id="ARBA00022989"/>
    </source>
</evidence>
<dbReference type="InterPro" id="IPR051401">
    <property type="entry name" value="GtrA_CellWall_Glycosyl"/>
</dbReference>
<comment type="subcellular location">
    <subcellularLocation>
        <location evidence="1">Membrane</location>
        <topology evidence="1">Multi-pass membrane protein</topology>
    </subcellularLocation>
</comment>
<comment type="similarity">
    <text evidence="2">Belongs to the GtrA family.</text>
</comment>
<dbReference type="Pfam" id="PF04138">
    <property type="entry name" value="GtrA_DPMS_TM"/>
    <property type="match status" value="1"/>
</dbReference>
<dbReference type="InterPro" id="IPR007267">
    <property type="entry name" value="GtrA_DPMS_TM"/>
</dbReference>
<accession>A0ABW1WFS9</accession>
<evidence type="ECO:0000256" key="2">
    <source>
        <dbReference type="ARBA" id="ARBA00009399"/>
    </source>
</evidence>
<protein>
    <submittedName>
        <fullName evidence="8">GtrA family protein</fullName>
    </submittedName>
</protein>
<evidence type="ECO:0000259" key="7">
    <source>
        <dbReference type="Pfam" id="PF04138"/>
    </source>
</evidence>
<feature type="transmembrane region" description="Helical" evidence="6">
    <location>
        <begin position="105"/>
        <end position="122"/>
    </location>
</feature>
<feature type="transmembrane region" description="Helical" evidence="6">
    <location>
        <begin position="42"/>
        <end position="59"/>
    </location>
</feature>
<dbReference type="PANTHER" id="PTHR38459">
    <property type="entry name" value="PROPHAGE BACTOPRENOL-LINKED GLUCOSE TRANSLOCASE HOMOLOG"/>
    <property type="match status" value="1"/>
</dbReference>
<evidence type="ECO:0000313" key="9">
    <source>
        <dbReference type="Proteomes" id="UP001596267"/>
    </source>
</evidence>
<keyword evidence="3 6" id="KW-0812">Transmembrane</keyword>
<keyword evidence="5 6" id="KW-0472">Membrane</keyword>
<evidence type="ECO:0000313" key="8">
    <source>
        <dbReference type="EMBL" id="MFC6386516.1"/>
    </source>
</evidence>
<evidence type="ECO:0000256" key="1">
    <source>
        <dbReference type="ARBA" id="ARBA00004141"/>
    </source>
</evidence>
<proteinExistence type="inferred from homology"/>
<comment type="caution">
    <text evidence="8">The sequence shown here is derived from an EMBL/GenBank/DDBJ whole genome shotgun (WGS) entry which is preliminary data.</text>
</comment>
<sequence length="149" mass="17286">MNSKVKKEFMRTVKYFSLASSAGVIEMGAFTLLTQYTVLDYSVRYLIALVLSIVWNFTLNRRFTFKSNNNIPIAMTKVFLYYAVFTPVSTFGGNYLVNVMHWNDYLVTTMTLIINGVTEYLFQRFFVFGHSIDSKELSHQHVSTVNRPF</sequence>